<evidence type="ECO:0000256" key="4">
    <source>
        <dbReference type="ARBA" id="ARBA00022679"/>
    </source>
</evidence>
<keyword evidence="5 10" id="KW-0547">Nucleotide-binding</keyword>
<keyword evidence="6" id="KW-0418">Kinase</keyword>
<evidence type="ECO:0000313" key="14">
    <source>
        <dbReference type="Proteomes" id="UP000007014"/>
    </source>
</evidence>
<dbReference type="GeneID" id="16997311"/>
<dbReference type="EMBL" id="AP006501">
    <property type="protein sequence ID" value="BAM82926.1"/>
    <property type="molecule type" value="Genomic_DNA"/>
</dbReference>
<sequence>MSFAATATMTSAGRATPATFDGNPAPDRKLLVEPGDAAALSRVEADPRVRYNPLAPIGEGAFGMVYRALDTETQTVVAVKVINLDECHDEIEGIQQEVTVMAQLNTAHVAKYYRSFLVGPELYIVMEYVDGGSVRELMEFLGGRLSEDIIAVIARGLVEALVHLHAQNKLHRDVKAANVLLTTTGDVKLADFGVSGTLTSTFRKRNTMVGTPYWMAPEVIRESAYDEKADIWSLGIACYEMATGLPPYADLHPMRALFLIPKSEPPRLPENDDGSSPWSATFQNFLSCCLQKSPTERATAAALLEHPFLRCGPEAKSQLSELVQRKVRNQQILTMPLAAGKTGTEPVPSKSSSSSASVSYHPPTSHSSSGEPHPSASVGGSLSRWDDSLGLDEYLAASQRALDRTQWRYMSIPRPNTIVAGRTASLMATNSRQTGPPHEIQSWTFDSNESGSVLITNAPGCTWTGENSQLTPSPSHPMFCYLLEPAIRRLVAKYANEGTDANGPELARLLHSILAQFQRMECIRPGASCAFIKELMAAVQQTRLPEGDHAQ</sequence>
<feature type="compositionally biased region" description="Low complexity" evidence="11">
    <location>
        <begin position="346"/>
        <end position="365"/>
    </location>
</feature>
<evidence type="ECO:0000256" key="6">
    <source>
        <dbReference type="ARBA" id="ARBA00022777"/>
    </source>
</evidence>
<dbReference type="GO" id="GO:0004674">
    <property type="term" value="F:protein serine/threonine kinase activity"/>
    <property type="evidence" value="ECO:0007669"/>
    <property type="project" value="UniProtKB-KW"/>
</dbReference>
<proteinExistence type="inferred from homology"/>
<organism evidence="13 14">
    <name type="scientific">Cyanidioschyzon merolae (strain NIES-3377 / 10D)</name>
    <name type="common">Unicellular red alga</name>
    <dbReference type="NCBI Taxonomy" id="280699"/>
    <lineage>
        <taxon>Eukaryota</taxon>
        <taxon>Rhodophyta</taxon>
        <taxon>Bangiophyceae</taxon>
        <taxon>Cyanidiales</taxon>
        <taxon>Cyanidiaceae</taxon>
        <taxon>Cyanidioschyzon</taxon>
    </lineage>
</organism>
<dbReference type="eggNOG" id="KOG0201">
    <property type="taxonomic scope" value="Eukaryota"/>
</dbReference>
<feature type="compositionally biased region" description="Low complexity" evidence="11">
    <location>
        <begin position="1"/>
        <end position="12"/>
    </location>
</feature>
<dbReference type="SUPFAM" id="SSF56112">
    <property type="entry name" value="Protein kinase-like (PK-like)"/>
    <property type="match status" value="1"/>
</dbReference>
<evidence type="ECO:0000256" key="2">
    <source>
        <dbReference type="ARBA" id="ARBA00012513"/>
    </source>
</evidence>
<keyword evidence="4" id="KW-0808">Transferase</keyword>
<dbReference type="Pfam" id="PF00069">
    <property type="entry name" value="Pkinase"/>
    <property type="match status" value="1"/>
</dbReference>
<evidence type="ECO:0000256" key="7">
    <source>
        <dbReference type="ARBA" id="ARBA00022840"/>
    </source>
</evidence>
<evidence type="ECO:0000256" key="1">
    <source>
        <dbReference type="ARBA" id="ARBA00008874"/>
    </source>
</evidence>
<feature type="region of interest" description="Disordered" evidence="11">
    <location>
        <begin position="1"/>
        <end position="27"/>
    </location>
</feature>
<name>M1UX32_CYAM1</name>
<dbReference type="RefSeq" id="XP_005538962.1">
    <property type="nucleotide sequence ID" value="XM_005538905.1"/>
</dbReference>
<evidence type="ECO:0000313" key="13">
    <source>
        <dbReference type="EMBL" id="BAM82926.1"/>
    </source>
</evidence>
<protein>
    <recommendedName>
        <fullName evidence="2">non-specific serine/threonine protein kinase</fullName>
        <ecNumber evidence="2">2.7.11.1</ecNumber>
    </recommendedName>
</protein>
<keyword evidence="14" id="KW-1185">Reference proteome</keyword>
<evidence type="ECO:0000256" key="9">
    <source>
        <dbReference type="ARBA" id="ARBA00048679"/>
    </source>
</evidence>
<dbReference type="AlphaFoldDB" id="M1UX32"/>
<evidence type="ECO:0000256" key="8">
    <source>
        <dbReference type="ARBA" id="ARBA00047899"/>
    </source>
</evidence>
<dbReference type="HOGENOM" id="CLU_000288_63_23_1"/>
<reference evidence="13 14" key="2">
    <citation type="journal article" date="2007" name="BMC Biol.">
        <title>A 100%-complete sequence reveals unusually simple genomic features in the hot-spring red alga Cyanidioschyzon merolae.</title>
        <authorList>
            <person name="Nozaki H."/>
            <person name="Takano H."/>
            <person name="Misumi O."/>
            <person name="Terasawa K."/>
            <person name="Matsuzaki M."/>
            <person name="Maruyama S."/>
            <person name="Nishida K."/>
            <person name="Yagisawa F."/>
            <person name="Yoshida Y."/>
            <person name="Fujiwara T."/>
            <person name="Takio S."/>
            <person name="Tamura K."/>
            <person name="Chung S.J."/>
            <person name="Nakamura S."/>
            <person name="Kuroiwa H."/>
            <person name="Tanaka K."/>
            <person name="Sato N."/>
            <person name="Kuroiwa T."/>
        </authorList>
    </citation>
    <scope>NUCLEOTIDE SEQUENCE [LARGE SCALE GENOMIC DNA]</scope>
    <source>
        <strain evidence="13 14">10D</strain>
    </source>
</reference>
<keyword evidence="3" id="KW-0723">Serine/threonine-protein kinase</keyword>
<feature type="domain" description="Protein kinase" evidence="12">
    <location>
        <begin position="51"/>
        <end position="309"/>
    </location>
</feature>
<dbReference type="OrthoDB" id="248923at2759"/>
<dbReference type="Gene3D" id="1.10.510.10">
    <property type="entry name" value="Transferase(Phosphotransferase) domain 1"/>
    <property type="match status" value="1"/>
</dbReference>
<reference evidence="13 14" key="1">
    <citation type="journal article" date="2004" name="Nature">
        <title>Genome sequence of the ultrasmall unicellular red alga Cyanidioschyzon merolae 10D.</title>
        <authorList>
            <person name="Matsuzaki M."/>
            <person name="Misumi O."/>
            <person name="Shin-i T."/>
            <person name="Maruyama S."/>
            <person name="Takahara M."/>
            <person name="Miyagishima S."/>
            <person name="Mori T."/>
            <person name="Nishida K."/>
            <person name="Yagisawa F."/>
            <person name="Nishida K."/>
            <person name="Yoshida Y."/>
            <person name="Nishimura Y."/>
            <person name="Nakao S."/>
            <person name="Kobayashi T."/>
            <person name="Momoyama Y."/>
            <person name="Higashiyama T."/>
            <person name="Minoda A."/>
            <person name="Sano M."/>
            <person name="Nomoto H."/>
            <person name="Oishi K."/>
            <person name="Hayashi H."/>
            <person name="Ohta F."/>
            <person name="Nishizaka S."/>
            <person name="Haga S."/>
            <person name="Miura S."/>
            <person name="Morishita T."/>
            <person name="Kabeya Y."/>
            <person name="Terasawa K."/>
            <person name="Suzuki Y."/>
            <person name="Ishii Y."/>
            <person name="Asakawa S."/>
            <person name="Takano H."/>
            <person name="Ohta N."/>
            <person name="Kuroiwa H."/>
            <person name="Tanaka K."/>
            <person name="Shimizu N."/>
            <person name="Sugano S."/>
            <person name="Sato N."/>
            <person name="Nozaki H."/>
            <person name="Ogasawara N."/>
            <person name="Kohara Y."/>
            <person name="Kuroiwa T."/>
        </authorList>
    </citation>
    <scope>NUCLEOTIDE SEQUENCE [LARGE SCALE GENOMIC DNA]</scope>
    <source>
        <strain evidence="13 14">10D</strain>
    </source>
</reference>
<evidence type="ECO:0000256" key="10">
    <source>
        <dbReference type="PROSITE-ProRule" id="PRU10141"/>
    </source>
</evidence>
<dbReference type="InterPro" id="IPR011009">
    <property type="entry name" value="Kinase-like_dom_sf"/>
</dbReference>
<dbReference type="EC" id="2.7.11.1" evidence="2"/>
<keyword evidence="7 10" id="KW-0067">ATP-binding</keyword>
<dbReference type="FunFam" id="1.10.510.10:FF:000499">
    <property type="entry name" value="Serine/threonine-protein kinase KIC1"/>
    <property type="match status" value="1"/>
</dbReference>
<accession>M1UX32</accession>
<dbReference type="SMART" id="SM00220">
    <property type="entry name" value="S_TKc"/>
    <property type="match status" value="1"/>
</dbReference>
<dbReference type="KEGG" id="cme:CYME_CMS345C"/>
<dbReference type="OMA" id="MQLKYGS"/>
<comment type="catalytic activity">
    <reaction evidence="8">
        <text>L-threonyl-[protein] + ATP = O-phospho-L-threonyl-[protein] + ADP + H(+)</text>
        <dbReference type="Rhea" id="RHEA:46608"/>
        <dbReference type="Rhea" id="RHEA-COMP:11060"/>
        <dbReference type="Rhea" id="RHEA-COMP:11605"/>
        <dbReference type="ChEBI" id="CHEBI:15378"/>
        <dbReference type="ChEBI" id="CHEBI:30013"/>
        <dbReference type="ChEBI" id="CHEBI:30616"/>
        <dbReference type="ChEBI" id="CHEBI:61977"/>
        <dbReference type="ChEBI" id="CHEBI:456216"/>
        <dbReference type="EC" id="2.7.11.1"/>
    </reaction>
</comment>
<gene>
    <name evidence="13" type="ORF">CYME_CMS345C</name>
</gene>
<dbReference type="GO" id="GO:0005737">
    <property type="term" value="C:cytoplasm"/>
    <property type="evidence" value="ECO:0007669"/>
    <property type="project" value="TreeGrafter"/>
</dbReference>
<comment type="catalytic activity">
    <reaction evidence="9">
        <text>L-seryl-[protein] + ATP = O-phospho-L-seryl-[protein] + ADP + H(+)</text>
        <dbReference type="Rhea" id="RHEA:17989"/>
        <dbReference type="Rhea" id="RHEA-COMP:9863"/>
        <dbReference type="Rhea" id="RHEA-COMP:11604"/>
        <dbReference type="ChEBI" id="CHEBI:15378"/>
        <dbReference type="ChEBI" id="CHEBI:29999"/>
        <dbReference type="ChEBI" id="CHEBI:30616"/>
        <dbReference type="ChEBI" id="CHEBI:83421"/>
        <dbReference type="ChEBI" id="CHEBI:456216"/>
        <dbReference type="EC" id="2.7.11.1"/>
    </reaction>
</comment>
<dbReference type="InterPro" id="IPR017441">
    <property type="entry name" value="Protein_kinase_ATP_BS"/>
</dbReference>
<dbReference type="Gramene" id="CMS345CT">
    <property type="protein sequence ID" value="CMS345CT"/>
    <property type="gene ID" value="CMS345C"/>
</dbReference>
<feature type="binding site" evidence="10">
    <location>
        <position position="80"/>
    </location>
    <ligand>
        <name>ATP</name>
        <dbReference type="ChEBI" id="CHEBI:30616"/>
    </ligand>
</feature>
<dbReference type="InterPro" id="IPR000719">
    <property type="entry name" value="Prot_kinase_dom"/>
</dbReference>
<dbReference type="PROSITE" id="PS50011">
    <property type="entry name" value="PROTEIN_KINASE_DOM"/>
    <property type="match status" value="1"/>
</dbReference>
<evidence type="ECO:0000256" key="5">
    <source>
        <dbReference type="ARBA" id="ARBA00022741"/>
    </source>
</evidence>
<evidence type="ECO:0000259" key="12">
    <source>
        <dbReference type="PROSITE" id="PS50011"/>
    </source>
</evidence>
<feature type="region of interest" description="Disordered" evidence="11">
    <location>
        <begin position="336"/>
        <end position="381"/>
    </location>
</feature>
<comment type="similarity">
    <text evidence="1">Belongs to the protein kinase superfamily. STE Ser/Thr protein kinase family. STE20 subfamily.</text>
</comment>
<dbReference type="PANTHER" id="PTHR48012">
    <property type="entry name" value="STERILE20-LIKE KINASE, ISOFORM B-RELATED"/>
    <property type="match status" value="1"/>
</dbReference>
<dbReference type="PROSITE" id="PS00107">
    <property type="entry name" value="PROTEIN_KINASE_ATP"/>
    <property type="match status" value="1"/>
</dbReference>
<dbReference type="Proteomes" id="UP000007014">
    <property type="component" value="Chromosome 19"/>
</dbReference>
<evidence type="ECO:0000256" key="3">
    <source>
        <dbReference type="ARBA" id="ARBA00022527"/>
    </source>
</evidence>
<evidence type="ECO:0000256" key="11">
    <source>
        <dbReference type="SAM" id="MobiDB-lite"/>
    </source>
</evidence>
<dbReference type="PANTHER" id="PTHR48012:SF10">
    <property type="entry name" value="FI20177P1"/>
    <property type="match status" value="1"/>
</dbReference>
<dbReference type="STRING" id="280699.M1UX32"/>
<dbReference type="InterPro" id="IPR050629">
    <property type="entry name" value="STE20/SPS1-PAK"/>
</dbReference>
<dbReference type="GO" id="GO:0005524">
    <property type="term" value="F:ATP binding"/>
    <property type="evidence" value="ECO:0007669"/>
    <property type="project" value="UniProtKB-UniRule"/>
</dbReference>